<accession>A0ABP9MMB0</accession>
<evidence type="ECO:0000256" key="1">
    <source>
        <dbReference type="SAM" id="SignalP"/>
    </source>
</evidence>
<evidence type="ECO:0008006" key="4">
    <source>
        <dbReference type="Google" id="ProtNLM"/>
    </source>
</evidence>
<protein>
    <recommendedName>
        <fullName evidence="4">DUF4468 domain-containing protein</fullName>
    </recommendedName>
</protein>
<keyword evidence="1" id="KW-0732">Signal</keyword>
<gene>
    <name evidence="2" type="ORF">GCM10023210_33020</name>
</gene>
<keyword evidence="3" id="KW-1185">Reference proteome</keyword>
<reference evidence="3" key="1">
    <citation type="journal article" date="2019" name="Int. J. Syst. Evol. Microbiol.">
        <title>The Global Catalogue of Microorganisms (GCM) 10K type strain sequencing project: providing services to taxonomists for standard genome sequencing and annotation.</title>
        <authorList>
            <consortium name="The Broad Institute Genomics Platform"/>
            <consortium name="The Broad Institute Genome Sequencing Center for Infectious Disease"/>
            <person name="Wu L."/>
            <person name="Ma J."/>
        </authorList>
    </citation>
    <scope>NUCLEOTIDE SEQUENCE [LARGE SCALE GENOMIC DNA]</scope>
    <source>
        <strain evidence="3">JCM 18019</strain>
    </source>
</reference>
<feature type="chain" id="PRO_5045553153" description="DUF4468 domain-containing protein" evidence="1">
    <location>
        <begin position="23"/>
        <end position="163"/>
    </location>
</feature>
<comment type="caution">
    <text evidence="2">The sequence shown here is derived from an EMBL/GenBank/DDBJ whole genome shotgun (WGS) entry which is preliminary data.</text>
</comment>
<dbReference type="RefSeq" id="WP_345206594.1">
    <property type="nucleotide sequence ID" value="NZ_BAABHX010000006.1"/>
</dbReference>
<sequence length="163" mass="19242">MKSILLKALLFINLFFIYNCKAQTTSDYITFYNDVVPKLNSIVPNKTQFYGHNFSNFNTKLKNKNVEIVRWFQDTKISPSTKYYVLKLFFFDRSLLSVASDNDFNFPRVIITFENEIPSQVQNLMVESRGDWTYNVQQFFANLKIEKIEFTGVKGYDSHDYSE</sequence>
<evidence type="ECO:0000313" key="3">
    <source>
        <dbReference type="Proteomes" id="UP001500353"/>
    </source>
</evidence>
<proteinExistence type="predicted"/>
<feature type="signal peptide" evidence="1">
    <location>
        <begin position="1"/>
        <end position="22"/>
    </location>
</feature>
<evidence type="ECO:0000313" key="2">
    <source>
        <dbReference type="EMBL" id="GAA5097711.1"/>
    </source>
</evidence>
<dbReference type="EMBL" id="BAABHX010000006">
    <property type="protein sequence ID" value="GAA5097711.1"/>
    <property type="molecule type" value="Genomic_DNA"/>
</dbReference>
<name>A0ABP9MMB0_9FLAO</name>
<organism evidence="2 3">
    <name type="scientific">Chryseobacterium ginsengisoli</name>
    <dbReference type="NCBI Taxonomy" id="363853"/>
    <lineage>
        <taxon>Bacteria</taxon>
        <taxon>Pseudomonadati</taxon>
        <taxon>Bacteroidota</taxon>
        <taxon>Flavobacteriia</taxon>
        <taxon>Flavobacteriales</taxon>
        <taxon>Weeksellaceae</taxon>
        <taxon>Chryseobacterium group</taxon>
        <taxon>Chryseobacterium</taxon>
    </lineage>
</organism>
<dbReference type="Proteomes" id="UP001500353">
    <property type="component" value="Unassembled WGS sequence"/>
</dbReference>